<evidence type="ECO:0000313" key="15">
    <source>
        <dbReference type="Proteomes" id="UP000426246"/>
    </source>
</evidence>
<evidence type="ECO:0000259" key="12">
    <source>
        <dbReference type="Pfam" id="PF01514"/>
    </source>
</evidence>
<dbReference type="PIRSF" id="PIRSF004862">
    <property type="entry name" value="FliF"/>
    <property type="match status" value="1"/>
</dbReference>
<dbReference type="PANTHER" id="PTHR30046:SF0">
    <property type="entry name" value="FLAGELLAR M-RING PROTEIN"/>
    <property type="match status" value="1"/>
</dbReference>
<keyword evidence="4" id="KW-1003">Cell membrane</keyword>
<feature type="transmembrane region" description="Helical" evidence="11">
    <location>
        <begin position="25"/>
        <end position="43"/>
    </location>
</feature>
<dbReference type="KEGG" id="ppsc:EHS13_15745"/>
<evidence type="ECO:0000256" key="2">
    <source>
        <dbReference type="ARBA" id="ARBA00004651"/>
    </source>
</evidence>
<evidence type="ECO:0000256" key="10">
    <source>
        <dbReference type="SAM" id="MobiDB-lite"/>
    </source>
</evidence>
<evidence type="ECO:0000256" key="1">
    <source>
        <dbReference type="ARBA" id="ARBA00004117"/>
    </source>
</evidence>
<evidence type="ECO:0000256" key="11">
    <source>
        <dbReference type="SAM" id="Phobius"/>
    </source>
</evidence>
<keyword evidence="6 11" id="KW-1133">Transmembrane helix</keyword>
<feature type="compositionally biased region" description="Low complexity" evidence="10">
    <location>
        <begin position="314"/>
        <end position="329"/>
    </location>
</feature>
<dbReference type="GO" id="GO:0009431">
    <property type="term" value="C:bacterial-type flagellum basal body, MS ring"/>
    <property type="evidence" value="ECO:0007669"/>
    <property type="project" value="InterPro"/>
</dbReference>
<evidence type="ECO:0000313" key="14">
    <source>
        <dbReference type="EMBL" id="QGQ96228.1"/>
    </source>
</evidence>
<organism evidence="14 15">
    <name type="scientific">Paenibacillus psychroresistens</name>
    <dbReference type="NCBI Taxonomy" id="1778678"/>
    <lineage>
        <taxon>Bacteria</taxon>
        <taxon>Bacillati</taxon>
        <taxon>Bacillota</taxon>
        <taxon>Bacilli</taxon>
        <taxon>Bacillales</taxon>
        <taxon>Paenibacillaceae</taxon>
        <taxon>Paenibacillus</taxon>
    </lineage>
</organism>
<feature type="transmembrane region" description="Helical" evidence="11">
    <location>
        <begin position="448"/>
        <end position="468"/>
    </location>
</feature>
<evidence type="ECO:0000256" key="9">
    <source>
        <dbReference type="PIRNR" id="PIRNR004862"/>
    </source>
</evidence>
<dbReference type="RefSeq" id="WP_155701264.1">
    <property type="nucleotide sequence ID" value="NZ_CP034235.1"/>
</dbReference>
<comment type="function">
    <text evidence="9">The M ring may be actively involved in energy transduction.</text>
</comment>
<dbReference type="InterPro" id="IPR043427">
    <property type="entry name" value="YscJ/FliF"/>
</dbReference>
<dbReference type="GO" id="GO:0071973">
    <property type="term" value="P:bacterial-type flagellum-dependent cell motility"/>
    <property type="evidence" value="ECO:0007669"/>
    <property type="project" value="InterPro"/>
</dbReference>
<dbReference type="PRINTS" id="PR01009">
    <property type="entry name" value="FLGMRINGFLIF"/>
</dbReference>
<evidence type="ECO:0000256" key="6">
    <source>
        <dbReference type="ARBA" id="ARBA00022989"/>
    </source>
</evidence>
<dbReference type="Gene3D" id="3.30.300.30">
    <property type="match status" value="1"/>
</dbReference>
<accession>A0A6B8RLJ5</accession>
<reference evidence="15" key="1">
    <citation type="submission" date="2018-11" db="EMBL/GenBank/DDBJ databases">
        <title>Complete genome sequence of Paenibacillus sp. ML311-T8.</title>
        <authorList>
            <person name="Nam Y.-D."/>
            <person name="Kang J."/>
            <person name="Chung W.-H."/>
            <person name="Park Y.S."/>
        </authorList>
    </citation>
    <scope>NUCLEOTIDE SEQUENCE [LARGE SCALE GENOMIC DNA]</scope>
    <source>
        <strain evidence="15">ML311-T8</strain>
    </source>
</reference>
<dbReference type="NCBIfam" id="TIGR00206">
    <property type="entry name" value="fliF"/>
    <property type="match status" value="1"/>
</dbReference>
<dbReference type="InterPro" id="IPR000067">
    <property type="entry name" value="FlgMring_FliF"/>
</dbReference>
<comment type="similarity">
    <text evidence="3 9">Belongs to the FliF family.</text>
</comment>
<evidence type="ECO:0000256" key="7">
    <source>
        <dbReference type="ARBA" id="ARBA00023136"/>
    </source>
</evidence>
<dbReference type="GO" id="GO:0005886">
    <property type="term" value="C:plasma membrane"/>
    <property type="evidence" value="ECO:0007669"/>
    <property type="project" value="UniProtKB-SubCell"/>
</dbReference>
<sequence>MNETLLQYWNRTTQYWNQLSRNRKISIGVGLLLFILVIVIVISSSSKTEYALAYTDLQTNDAAAITTYLKESGIPYKISPDNKSIQVPRSKVSDVQLAVESQGINKSSSIGYEMFRTSGTFGTTDQEFNMKKKDALNGEIQKLINSIEAVGSSQVLINLPEETLFLPQGDTSDKATASVVIQIKNGYKLDQANVDLIYNLVSKSIKNLSIENITIGDSDGNTLGYSKSGGVAGGGTGEASNQFAIKKAFEQSLQASVKTILGGILGNAKVIPMVIANINFDQRTSVEKLVTPVNLEDNTGIAISIQDIQNSYESDGGTDAGVAGTGSTDVPGYPGSTGSTGKTTKEENQKTVNNEVNHYTNEIKNSPFTVTDISLSVGIEPPDKTKPESLTQPVRDDIQKILLSVVSASLGNSGKVYTEDELAKKVTVFAHTFAELDTTTDKASSSTAVYIGIGILALIVAAIVGFVFSRRRKTAEAQALAEMAVSTKAEFPTLDFDQVGNDSQVRKQLEQLAKKKPDEFVNLLRTWLVDE</sequence>
<evidence type="ECO:0000256" key="4">
    <source>
        <dbReference type="ARBA" id="ARBA00022475"/>
    </source>
</evidence>
<keyword evidence="14" id="KW-0966">Cell projection</keyword>
<dbReference type="Pfam" id="PF01514">
    <property type="entry name" value="YscJ_FliF"/>
    <property type="match status" value="1"/>
</dbReference>
<dbReference type="Pfam" id="PF08345">
    <property type="entry name" value="YscJ_FliF_C"/>
    <property type="match status" value="1"/>
</dbReference>
<evidence type="ECO:0000259" key="13">
    <source>
        <dbReference type="Pfam" id="PF08345"/>
    </source>
</evidence>
<dbReference type="OrthoDB" id="9807026at2"/>
<proteinExistence type="inferred from homology"/>
<gene>
    <name evidence="14" type="primary">fliF</name>
    <name evidence="14" type="ORF">EHS13_15745</name>
</gene>
<dbReference type="AlphaFoldDB" id="A0A6B8RLJ5"/>
<dbReference type="GO" id="GO:0003774">
    <property type="term" value="F:cytoskeletal motor activity"/>
    <property type="evidence" value="ECO:0007669"/>
    <property type="project" value="InterPro"/>
</dbReference>
<feature type="region of interest" description="Disordered" evidence="10">
    <location>
        <begin position="314"/>
        <end position="349"/>
    </location>
</feature>
<dbReference type="InterPro" id="IPR013556">
    <property type="entry name" value="Flag_M-ring_C"/>
</dbReference>
<evidence type="ECO:0000256" key="8">
    <source>
        <dbReference type="ARBA" id="ARBA00023143"/>
    </source>
</evidence>
<evidence type="ECO:0000256" key="5">
    <source>
        <dbReference type="ARBA" id="ARBA00022692"/>
    </source>
</evidence>
<dbReference type="PANTHER" id="PTHR30046">
    <property type="entry name" value="FLAGELLAR M-RING PROTEIN"/>
    <property type="match status" value="1"/>
</dbReference>
<keyword evidence="5 11" id="KW-0812">Transmembrane</keyword>
<feature type="domain" description="Flagellar M-ring C-terminal" evidence="13">
    <location>
        <begin position="262"/>
        <end position="402"/>
    </location>
</feature>
<name>A0A6B8RLJ5_9BACL</name>
<dbReference type="InterPro" id="IPR045851">
    <property type="entry name" value="AMP-bd_C_sf"/>
</dbReference>
<keyword evidence="15" id="KW-1185">Reference proteome</keyword>
<keyword evidence="14" id="KW-0969">Cilium</keyword>
<comment type="subcellular location">
    <subcellularLocation>
        <location evidence="1 9">Bacterial flagellum basal body</location>
    </subcellularLocation>
    <subcellularLocation>
        <location evidence="2">Cell membrane</location>
        <topology evidence="2">Multi-pass membrane protein</topology>
    </subcellularLocation>
</comment>
<protein>
    <recommendedName>
        <fullName evidence="9">Flagellar M-ring protein</fullName>
    </recommendedName>
</protein>
<keyword evidence="8 9" id="KW-0975">Bacterial flagellum</keyword>
<dbReference type="EMBL" id="CP034235">
    <property type="protein sequence ID" value="QGQ96228.1"/>
    <property type="molecule type" value="Genomic_DNA"/>
</dbReference>
<dbReference type="Proteomes" id="UP000426246">
    <property type="component" value="Chromosome"/>
</dbReference>
<keyword evidence="7 11" id="KW-0472">Membrane</keyword>
<keyword evidence="14" id="KW-0282">Flagellum</keyword>
<feature type="domain" description="Flagellar M-ring N-terminal" evidence="12">
    <location>
        <begin position="46"/>
        <end position="223"/>
    </location>
</feature>
<evidence type="ECO:0000256" key="3">
    <source>
        <dbReference type="ARBA" id="ARBA00007971"/>
    </source>
</evidence>
<dbReference type="InterPro" id="IPR006182">
    <property type="entry name" value="FliF_N_dom"/>
</dbReference>